<evidence type="ECO:0000256" key="4">
    <source>
        <dbReference type="ARBA" id="ARBA00022989"/>
    </source>
</evidence>
<organism evidence="8 9">
    <name type="scientific">Diaphorina citri</name>
    <name type="common">Asian citrus psyllid</name>
    <dbReference type="NCBI Taxonomy" id="121845"/>
    <lineage>
        <taxon>Eukaryota</taxon>
        <taxon>Metazoa</taxon>
        <taxon>Ecdysozoa</taxon>
        <taxon>Arthropoda</taxon>
        <taxon>Hexapoda</taxon>
        <taxon>Insecta</taxon>
        <taxon>Pterygota</taxon>
        <taxon>Neoptera</taxon>
        <taxon>Paraneoptera</taxon>
        <taxon>Hemiptera</taxon>
        <taxon>Sternorrhyncha</taxon>
        <taxon>Psylloidea</taxon>
        <taxon>Psyllidae</taxon>
        <taxon>Diaphorininae</taxon>
        <taxon>Diaphorina</taxon>
    </lineage>
</organism>
<feature type="domain" description="Major facilitator superfamily associated" evidence="7">
    <location>
        <begin position="35"/>
        <end position="120"/>
    </location>
</feature>
<keyword evidence="8" id="KW-1185">Reference proteome</keyword>
<dbReference type="Proteomes" id="UP000079169">
    <property type="component" value="Unplaced"/>
</dbReference>
<dbReference type="InterPro" id="IPR036259">
    <property type="entry name" value="MFS_trans_sf"/>
</dbReference>
<dbReference type="InterPro" id="IPR051717">
    <property type="entry name" value="MFS_MFSD6"/>
</dbReference>
<protein>
    <submittedName>
        <fullName evidence="9">Uncharacterized protein LOC103512034</fullName>
    </submittedName>
</protein>
<proteinExistence type="inferred from homology"/>
<dbReference type="STRING" id="121845.A0A3Q0J388"/>
<dbReference type="InterPro" id="IPR024989">
    <property type="entry name" value="MFS_assoc_dom"/>
</dbReference>
<reference evidence="9" key="1">
    <citation type="submission" date="2025-08" db="UniProtKB">
        <authorList>
            <consortium name="RefSeq"/>
        </authorList>
    </citation>
    <scope>IDENTIFICATION</scope>
</reference>
<dbReference type="Gene3D" id="1.20.1250.20">
    <property type="entry name" value="MFS general substrate transporter like domains"/>
    <property type="match status" value="1"/>
</dbReference>
<feature type="transmembrane region" description="Helical" evidence="6">
    <location>
        <begin position="64"/>
        <end position="86"/>
    </location>
</feature>
<sequence length="199" mass="22032">MDPSYCLGRGSFKGGRVDKGAFTMPLFQINLDLFPMKLHYFLWNAGTAPIVPFIPTLAKQLGFSPVTVGTMYTFLPIFGLLAKPLFGAISDRFKVQKVLFLSFIVLTAATFYGILYIPTATRENQVLLECGEGKTQFKYCADVPTDVCTKNKILAAGKNTTYRCEVSDRLPFGQVTDVNQSARYASPTEAIHMLEDVTT</sequence>
<dbReference type="PANTHER" id="PTHR16172:SF30">
    <property type="entry name" value="SUGAR BABY, ISOFORM C"/>
    <property type="match status" value="1"/>
</dbReference>
<dbReference type="KEGG" id="dci:103512034"/>
<evidence type="ECO:0000313" key="8">
    <source>
        <dbReference type="Proteomes" id="UP000079169"/>
    </source>
</evidence>
<evidence type="ECO:0000313" key="9">
    <source>
        <dbReference type="RefSeq" id="XP_026681423.1"/>
    </source>
</evidence>
<evidence type="ECO:0000256" key="1">
    <source>
        <dbReference type="ARBA" id="ARBA00004141"/>
    </source>
</evidence>
<dbReference type="PaxDb" id="121845-A0A3Q0J388"/>
<evidence type="ECO:0000256" key="3">
    <source>
        <dbReference type="ARBA" id="ARBA00022692"/>
    </source>
</evidence>
<comment type="subcellular location">
    <subcellularLocation>
        <location evidence="1">Membrane</location>
        <topology evidence="1">Multi-pass membrane protein</topology>
    </subcellularLocation>
</comment>
<feature type="transmembrane region" description="Helical" evidence="6">
    <location>
        <begin position="98"/>
        <end position="117"/>
    </location>
</feature>
<evidence type="ECO:0000256" key="2">
    <source>
        <dbReference type="ARBA" id="ARBA00005241"/>
    </source>
</evidence>
<evidence type="ECO:0000256" key="5">
    <source>
        <dbReference type="ARBA" id="ARBA00023136"/>
    </source>
</evidence>
<name>A0A3Q0J388_DIACI</name>
<gene>
    <name evidence="9" type="primary">LOC103512034</name>
</gene>
<keyword evidence="3 6" id="KW-0812">Transmembrane</keyword>
<dbReference type="RefSeq" id="XP_026681423.1">
    <property type="nucleotide sequence ID" value="XM_026825622.1"/>
</dbReference>
<comment type="similarity">
    <text evidence="2">Belongs to the major facilitator superfamily. MFSD6 family.</text>
</comment>
<evidence type="ECO:0000256" key="6">
    <source>
        <dbReference type="SAM" id="Phobius"/>
    </source>
</evidence>
<dbReference type="SUPFAM" id="SSF103473">
    <property type="entry name" value="MFS general substrate transporter"/>
    <property type="match status" value="1"/>
</dbReference>
<accession>A0A3Q0J388</accession>
<dbReference type="PANTHER" id="PTHR16172">
    <property type="entry name" value="MAJOR FACILITATOR SUPERFAMILY DOMAIN-CONTAINING PROTEIN 6-LIKE"/>
    <property type="match status" value="1"/>
</dbReference>
<dbReference type="AlphaFoldDB" id="A0A3Q0J388"/>
<dbReference type="GeneID" id="103512034"/>
<dbReference type="Pfam" id="PF12832">
    <property type="entry name" value="MFS_1_like"/>
    <property type="match status" value="1"/>
</dbReference>
<keyword evidence="5 6" id="KW-0472">Membrane</keyword>
<evidence type="ECO:0000259" key="7">
    <source>
        <dbReference type="Pfam" id="PF12832"/>
    </source>
</evidence>
<keyword evidence="4 6" id="KW-1133">Transmembrane helix</keyword>
<dbReference type="GO" id="GO:0016020">
    <property type="term" value="C:membrane"/>
    <property type="evidence" value="ECO:0007669"/>
    <property type="project" value="UniProtKB-SubCell"/>
</dbReference>
<feature type="transmembrane region" description="Helical" evidence="6">
    <location>
        <begin position="40"/>
        <end position="58"/>
    </location>
</feature>